<dbReference type="OMA" id="GRCHYGT"/>
<dbReference type="SMART" id="SM00513">
    <property type="entry name" value="SAP"/>
    <property type="match status" value="1"/>
</dbReference>
<evidence type="ECO:0000259" key="7">
    <source>
        <dbReference type="PROSITE" id="PS50800"/>
    </source>
</evidence>
<dbReference type="InterPro" id="IPR036855">
    <property type="entry name" value="Znf_CCCH_sf"/>
</dbReference>
<dbReference type="InterPro" id="IPR000571">
    <property type="entry name" value="Znf_CCCH"/>
</dbReference>
<dbReference type="GO" id="GO:0008270">
    <property type="term" value="F:zinc ion binding"/>
    <property type="evidence" value="ECO:0007669"/>
    <property type="project" value="UniProtKB-KW"/>
</dbReference>
<feature type="zinc finger region" description="C3H1-type" evidence="4">
    <location>
        <begin position="457"/>
        <end position="481"/>
    </location>
</feature>
<keyword evidence="3 4" id="KW-0862">Zinc</keyword>
<evidence type="ECO:0000256" key="4">
    <source>
        <dbReference type="PROSITE-ProRule" id="PRU00723"/>
    </source>
</evidence>
<keyword evidence="2 4" id="KW-0863">Zinc-finger</keyword>
<keyword evidence="9" id="KW-1185">Reference proteome</keyword>
<feature type="domain" description="C3H1-type" evidence="6">
    <location>
        <begin position="457"/>
        <end position="481"/>
    </location>
</feature>
<dbReference type="SUPFAM" id="SSF68906">
    <property type="entry name" value="SAP domain"/>
    <property type="match status" value="1"/>
</dbReference>
<dbReference type="InterPro" id="IPR003034">
    <property type="entry name" value="SAP_dom"/>
</dbReference>
<feature type="region of interest" description="Disordered" evidence="5">
    <location>
        <begin position="282"/>
        <end position="312"/>
    </location>
</feature>
<dbReference type="Gene3D" id="1.10.720.30">
    <property type="entry name" value="SAP domain"/>
    <property type="match status" value="1"/>
</dbReference>
<evidence type="ECO:0000259" key="6">
    <source>
        <dbReference type="PROSITE" id="PS50103"/>
    </source>
</evidence>
<gene>
    <name evidence="8" type="ORF">Ccrd_015871</name>
</gene>
<evidence type="ECO:0000313" key="9">
    <source>
        <dbReference type="Proteomes" id="UP000243975"/>
    </source>
</evidence>
<proteinExistence type="predicted"/>
<keyword evidence="1 4" id="KW-0479">Metal-binding</keyword>
<sequence>MTPENYFEVESEEEMCDSDDSQRDPSFYILEDTQSRFSNLSINKKSRTRIPVEVNDDENENQNVDCVEIVAPESDASDQKSLEIVQKIIEDDMVEKLKVEQCKLYLRKHGLRLTGKKDILIHRIKEHISIMNGEGEHKYPACSFVMNCKGDSCTGDVVLFEQNVYEMFSIASRSATGPPCGTRVIAGRIVKESYGAAKQQHTFTIEVLWSKGVKPLPPLHPLLIKGRNLYRLKTMRQRWENESERQKILSEKHFRGNTARSYRAARLQEKEIKKALRERTSKGNIQNENQAKKTTASPTRPMIKAKNPTKPDFQNASIQHETRNWPPPSDTHPHAGVPYTEVLRHQPLMSRIHYPHEGSYKENINSNMLRSAVGWEPNTSSRNTFQAEQNCRLYPSRPFQNLPQTHAFQQGHLPREVQNLPQSHSSQQGYLPREVQNLPQSHTSQQGHLPRDHHHQGQRQQLCRYYPQGRCHYGTNCKYLH</sequence>
<dbReference type="Gene3D" id="4.10.1000.10">
    <property type="entry name" value="Zinc finger, CCCH-type"/>
    <property type="match status" value="1"/>
</dbReference>
<protein>
    <submittedName>
        <fullName evidence="8">SAP domain-containing protein</fullName>
    </submittedName>
</protein>
<dbReference type="PROSITE" id="PS50800">
    <property type="entry name" value="SAP"/>
    <property type="match status" value="1"/>
</dbReference>
<dbReference type="InterPro" id="IPR056116">
    <property type="entry name" value="DUF7699"/>
</dbReference>
<dbReference type="Gramene" id="KVI05820">
    <property type="protein sequence ID" value="KVI05820"/>
    <property type="gene ID" value="Ccrd_015871"/>
</dbReference>
<reference evidence="8 9" key="1">
    <citation type="journal article" date="2016" name="Sci. Rep.">
        <title>The genome sequence of the outbreeding globe artichoke constructed de novo incorporating a phase-aware low-pass sequencing strategy of F1 progeny.</title>
        <authorList>
            <person name="Scaglione D."/>
            <person name="Reyes-Chin-Wo S."/>
            <person name="Acquadro A."/>
            <person name="Froenicke L."/>
            <person name="Portis E."/>
            <person name="Beitel C."/>
            <person name="Tirone M."/>
            <person name="Mauro R."/>
            <person name="Lo Monaco A."/>
            <person name="Mauromicale G."/>
            <person name="Faccioli P."/>
            <person name="Cattivelli L."/>
            <person name="Rieseberg L."/>
            <person name="Michelmore R."/>
            <person name="Lanteri S."/>
        </authorList>
    </citation>
    <scope>NUCLEOTIDE SEQUENCE [LARGE SCALE GENOMIC DNA]</scope>
    <source>
        <strain evidence="8">2C</strain>
    </source>
</reference>
<feature type="domain" description="SAP" evidence="7">
    <location>
        <begin position="94"/>
        <end position="128"/>
    </location>
</feature>
<accession>A0A118K3F1</accession>
<dbReference type="Pfam" id="PF02037">
    <property type="entry name" value="SAP"/>
    <property type="match status" value="1"/>
</dbReference>
<feature type="region of interest" description="Disordered" evidence="5">
    <location>
        <begin position="1"/>
        <end position="24"/>
    </location>
</feature>
<evidence type="ECO:0000256" key="2">
    <source>
        <dbReference type="ARBA" id="ARBA00022771"/>
    </source>
</evidence>
<dbReference type="AlphaFoldDB" id="A0A118K3F1"/>
<evidence type="ECO:0000256" key="1">
    <source>
        <dbReference type="ARBA" id="ARBA00022723"/>
    </source>
</evidence>
<comment type="caution">
    <text evidence="8">The sequence shown here is derived from an EMBL/GenBank/DDBJ whole genome shotgun (WGS) entry which is preliminary data.</text>
</comment>
<dbReference type="PANTHER" id="PTHR35323:SF5">
    <property type="entry name" value="ZINC FINGER CCCH DOMAIN-CONTAINING PROTEIN 62"/>
    <property type="match status" value="1"/>
</dbReference>
<dbReference type="Pfam" id="PF24766">
    <property type="entry name" value="DUF7699"/>
    <property type="match status" value="1"/>
</dbReference>
<evidence type="ECO:0000256" key="3">
    <source>
        <dbReference type="ARBA" id="ARBA00022833"/>
    </source>
</evidence>
<dbReference type="PANTHER" id="PTHR35323">
    <property type="entry name" value="SAP DOMAIN-CONTAINING PROTEIN"/>
    <property type="match status" value="1"/>
</dbReference>
<dbReference type="InterPro" id="IPR036361">
    <property type="entry name" value="SAP_dom_sf"/>
</dbReference>
<name>A0A118K3F1_CYNCS</name>
<dbReference type="EMBL" id="LEKV01001861">
    <property type="protein sequence ID" value="KVI05820.1"/>
    <property type="molecule type" value="Genomic_DNA"/>
</dbReference>
<evidence type="ECO:0000256" key="5">
    <source>
        <dbReference type="SAM" id="MobiDB-lite"/>
    </source>
</evidence>
<feature type="compositionally biased region" description="Acidic residues" evidence="5">
    <location>
        <begin position="7"/>
        <end position="19"/>
    </location>
</feature>
<dbReference type="InterPro" id="IPR041367">
    <property type="entry name" value="Znf-CCCH_4"/>
</dbReference>
<feature type="compositionally biased region" description="Polar residues" evidence="5">
    <location>
        <begin position="282"/>
        <end position="298"/>
    </location>
</feature>
<dbReference type="SUPFAM" id="SSF90229">
    <property type="entry name" value="CCCH zinc finger"/>
    <property type="match status" value="1"/>
</dbReference>
<feature type="region of interest" description="Disordered" evidence="5">
    <location>
        <begin position="439"/>
        <end position="460"/>
    </location>
</feature>
<dbReference type="Proteomes" id="UP000243975">
    <property type="component" value="Unassembled WGS sequence"/>
</dbReference>
<evidence type="ECO:0000313" key="8">
    <source>
        <dbReference type="EMBL" id="KVI05820.1"/>
    </source>
</evidence>
<organism evidence="8 9">
    <name type="scientific">Cynara cardunculus var. scolymus</name>
    <name type="common">Globe artichoke</name>
    <name type="synonym">Cynara scolymus</name>
    <dbReference type="NCBI Taxonomy" id="59895"/>
    <lineage>
        <taxon>Eukaryota</taxon>
        <taxon>Viridiplantae</taxon>
        <taxon>Streptophyta</taxon>
        <taxon>Embryophyta</taxon>
        <taxon>Tracheophyta</taxon>
        <taxon>Spermatophyta</taxon>
        <taxon>Magnoliopsida</taxon>
        <taxon>eudicotyledons</taxon>
        <taxon>Gunneridae</taxon>
        <taxon>Pentapetalae</taxon>
        <taxon>asterids</taxon>
        <taxon>campanulids</taxon>
        <taxon>Asterales</taxon>
        <taxon>Asteraceae</taxon>
        <taxon>Carduoideae</taxon>
        <taxon>Cardueae</taxon>
        <taxon>Carduinae</taxon>
        <taxon>Cynara</taxon>
    </lineage>
</organism>
<dbReference type="PROSITE" id="PS50103">
    <property type="entry name" value="ZF_C3H1"/>
    <property type="match status" value="1"/>
</dbReference>
<dbReference type="Pfam" id="PF18044">
    <property type="entry name" value="zf-CCCH_4"/>
    <property type="match status" value="1"/>
</dbReference>
<dbReference type="STRING" id="59895.A0A118K3F1"/>